<dbReference type="GO" id="GO:0004869">
    <property type="term" value="F:cysteine-type endopeptidase inhibitor activity"/>
    <property type="evidence" value="ECO:0007669"/>
    <property type="project" value="InterPro"/>
</dbReference>
<organism evidence="5 6">
    <name type="scientific">Eleutherodactylus coqui</name>
    <name type="common">Puerto Rican coqui</name>
    <dbReference type="NCBI Taxonomy" id="57060"/>
    <lineage>
        <taxon>Eukaryota</taxon>
        <taxon>Metazoa</taxon>
        <taxon>Chordata</taxon>
        <taxon>Craniata</taxon>
        <taxon>Vertebrata</taxon>
        <taxon>Euteleostomi</taxon>
        <taxon>Amphibia</taxon>
        <taxon>Batrachia</taxon>
        <taxon>Anura</taxon>
        <taxon>Neobatrachia</taxon>
        <taxon>Hyloidea</taxon>
        <taxon>Eleutherodactylidae</taxon>
        <taxon>Eleutherodactylinae</taxon>
        <taxon>Eleutherodactylus</taxon>
        <taxon>Eleutherodactylus</taxon>
    </lineage>
</organism>
<dbReference type="GO" id="GO:0005615">
    <property type="term" value="C:extracellular space"/>
    <property type="evidence" value="ECO:0007669"/>
    <property type="project" value="TreeGrafter"/>
</dbReference>
<evidence type="ECO:0000259" key="4">
    <source>
        <dbReference type="SMART" id="SM00043"/>
    </source>
</evidence>
<dbReference type="Gene3D" id="3.10.450.10">
    <property type="match status" value="1"/>
</dbReference>
<dbReference type="InterPro" id="IPR046350">
    <property type="entry name" value="Cystatin_sf"/>
</dbReference>
<dbReference type="AlphaFoldDB" id="A0A8J6EH67"/>
<proteinExistence type="inferred from homology"/>
<feature type="chain" id="PRO_5035203640" description="Cystatin domain-containing protein" evidence="3">
    <location>
        <begin position="22"/>
        <end position="131"/>
    </location>
</feature>
<dbReference type="SMART" id="SM00043">
    <property type="entry name" value="CY"/>
    <property type="match status" value="1"/>
</dbReference>
<dbReference type="PANTHER" id="PTHR46186:SF18">
    <property type="entry name" value="CYSTATIN-LIKE"/>
    <property type="match status" value="1"/>
</dbReference>
<dbReference type="Proteomes" id="UP000770717">
    <property type="component" value="Unassembled WGS sequence"/>
</dbReference>
<comment type="caution">
    <text evidence="5">The sequence shown here is derived from an EMBL/GenBank/DDBJ whole genome shotgun (WGS) entry which is preliminary data.</text>
</comment>
<dbReference type="OrthoDB" id="1908104at2759"/>
<sequence length="131" mass="15019">MAVFWKVCLVVTLALCSQVSARNLNHLLGGWRDVDANDENIKSVLQFAKEEYNKQSKDGYIIKINKVIQSRQQVVAGMKYMFEVEALVYNGPVNESTMEECANITKKMCTFGVLTVPWRNNIKELQYGYCR</sequence>
<gene>
    <name evidence="5" type="ORF">GDO78_021708</name>
</gene>
<evidence type="ECO:0000256" key="1">
    <source>
        <dbReference type="ARBA" id="ARBA00009403"/>
    </source>
</evidence>
<dbReference type="InterPro" id="IPR000010">
    <property type="entry name" value="Cystatin_dom"/>
</dbReference>
<dbReference type="GO" id="GO:0031982">
    <property type="term" value="C:vesicle"/>
    <property type="evidence" value="ECO:0007669"/>
    <property type="project" value="TreeGrafter"/>
</dbReference>
<dbReference type="FunFam" id="3.10.450.10:FF:000004">
    <property type="entry name" value="Cystatin C"/>
    <property type="match status" value="1"/>
</dbReference>
<dbReference type="PROSITE" id="PS00287">
    <property type="entry name" value="CYSTATIN"/>
    <property type="match status" value="1"/>
</dbReference>
<comment type="similarity">
    <text evidence="1">Belongs to the cystatin family.</text>
</comment>
<dbReference type="InterPro" id="IPR018073">
    <property type="entry name" value="Prot_inh_cystat_CS"/>
</dbReference>
<reference evidence="5" key="1">
    <citation type="thesis" date="2020" institute="ProQuest LLC" country="789 East Eisenhower Parkway, Ann Arbor, MI, USA">
        <title>Comparative Genomics and Chromosome Evolution.</title>
        <authorList>
            <person name="Mudd A.B."/>
        </authorList>
    </citation>
    <scope>NUCLEOTIDE SEQUENCE</scope>
    <source>
        <strain evidence="5">HN-11 Male</strain>
        <tissue evidence="5">Kidney and liver</tissue>
    </source>
</reference>
<evidence type="ECO:0000313" key="6">
    <source>
        <dbReference type="Proteomes" id="UP000770717"/>
    </source>
</evidence>
<name>A0A8J6EH67_ELECQ</name>
<dbReference type="PANTHER" id="PTHR46186">
    <property type="entry name" value="CYSTATIN"/>
    <property type="match status" value="1"/>
</dbReference>
<evidence type="ECO:0000313" key="5">
    <source>
        <dbReference type="EMBL" id="KAG9468900.1"/>
    </source>
</evidence>
<dbReference type="GO" id="GO:0005737">
    <property type="term" value="C:cytoplasm"/>
    <property type="evidence" value="ECO:0007669"/>
    <property type="project" value="TreeGrafter"/>
</dbReference>
<keyword evidence="3" id="KW-0732">Signal</keyword>
<feature type="signal peptide" evidence="3">
    <location>
        <begin position="1"/>
        <end position="21"/>
    </location>
</feature>
<dbReference type="EMBL" id="WNTK01000691">
    <property type="protein sequence ID" value="KAG9468900.1"/>
    <property type="molecule type" value="Genomic_DNA"/>
</dbReference>
<protein>
    <recommendedName>
        <fullName evidence="4">Cystatin domain-containing protein</fullName>
    </recommendedName>
</protein>
<evidence type="ECO:0000256" key="2">
    <source>
        <dbReference type="ARBA" id="ARBA00023157"/>
    </source>
</evidence>
<feature type="domain" description="Cystatin" evidence="4">
    <location>
        <begin position="26"/>
        <end position="130"/>
    </location>
</feature>
<accession>A0A8J6EH67</accession>
<evidence type="ECO:0000256" key="3">
    <source>
        <dbReference type="SAM" id="SignalP"/>
    </source>
</evidence>
<dbReference type="Pfam" id="PF00031">
    <property type="entry name" value="Cystatin"/>
    <property type="match status" value="1"/>
</dbReference>
<keyword evidence="2" id="KW-1015">Disulfide bond</keyword>
<keyword evidence="6" id="KW-1185">Reference proteome</keyword>
<dbReference type="CDD" id="cd00042">
    <property type="entry name" value="CY"/>
    <property type="match status" value="1"/>
</dbReference>
<dbReference type="SUPFAM" id="SSF54403">
    <property type="entry name" value="Cystatin/monellin"/>
    <property type="match status" value="1"/>
</dbReference>